<feature type="domain" description="SGNH hydrolase-type esterase" evidence="2">
    <location>
        <begin position="58"/>
        <end position="208"/>
    </location>
</feature>
<protein>
    <submittedName>
        <fullName evidence="3">GDSL-type esterase/lipase family protein</fullName>
    </submittedName>
</protein>
<keyword evidence="1" id="KW-0732">Signal</keyword>
<evidence type="ECO:0000313" key="4">
    <source>
        <dbReference type="Proteomes" id="UP001597010"/>
    </source>
</evidence>
<keyword evidence="4" id="KW-1185">Reference proteome</keyword>
<dbReference type="Gene3D" id="3.40.50.1110">
    <property type="entry name" value="SGNH hydrolase"/>
    <property type="match status" value="1"/>
</dbReference>
<comment type="caution">
    <text evidence="3">The sequence shown here is derived from an EMBL/GenBank/DDBJ whole genome shotgun (WGS) entry which is preliminary data.</text>
</comment>
<reference evidence="4" key="1">
    <citation type="journal article" date="2019" name="Int. J. Syst. Evol. Microbiol.">
        <title>The Global Catalogue of Microorganisms (GCM) 10K type strain sequencing project: providing services to taxonomists for standard genome sequencing and annotation.</title>
        <authorList>
            <consortium name="The Broad Institute Genomics Platform"/>
            <consortium name="The Broad Institute Genome Sequencing Center for Infectious Disease"/>
            <person name="Wu L."/>
            <person name="Ma J."/>
        </authorList>
    </citation>
    <scope>NUCLEOTIDE SEQUENCE [LARGE SCALE GENOMIC DNA]</scope>
    <source>
        <strain evidence="4">CCUG 61484</strain>
    </source>
</reference>
<feature type="chain" id="PRO_5045063984" evidence="1">
    <location>
        <begin position="21"/>
        <end position="219"/>
    </location>
</feature>
<dbReference type="InterPro" id="IPR036514">
    <property type="entry name" value="SGNH_hydro_sf"/>
</dbReference>
<sequence length="219" mass="25125">MKLKLFLLFILSTGFVSVHAQQGFPFADEIREFKHQDSLQMPAKGGILFIGSSSIRKWTDLEQRFSDQPIIRRGVGGCTIEQVVDYYTPYIMYPYQPRKIFIYAGENDIAAGKTGEFTAREFYKLWTMIKQNLPSAEIYFMAIKPSPSRAKYFSQVRIANDMVKSFLKGKSKSHYVDVVSVILDAKTHQPDTALFESDMLHLNSKGYDKWEAVLKPLVK</sequence>
<gene>
    <name evidence="3" type="ORF">ACFQZX_03585</name>
</gene>
<dbReference type="RefSeq" id="WP_377111365.1">
    <property type="nucleotide sequence ID" value="NZ_JBHTHZ010000002.1"/>
</dbReference>
<proteinExistence type="predicted"/>
<feature type="signal peptide" evidence="1">
    <location>
        <begin position="1"/>
        <end position="20"/>
    </location>
</feature>
<dbReference type="InterPro" id="IPR013830">
    <property type="entry name" value="SGNH_hydro"/>
</dbReference>
<name>A0ABW3APB4_9SPHI</name>
<dbReference type="EMBL" id="JBHTHZ010000002">
    <property type="protein sequence ID" value="MFD0792684.1"/>
    <property type="molecule type" value="Genomic_DNA"/>
</dbReference>
<evidence type="ECO:0000259" key="2">
    <source>
        <dbReference type="Pfam" id="PF13472"/>
    </source>
</evidence>
<dbReference type="Pfam" id="PF13472">
    <property type="entry name" value="Lipase_GDSL_2"/>
    <property type="match status" value="1"/>
</dbReference>
<dbReference type="Proteomes" id="UP001597010">
    <property type="component" value="Unassembled WGS sequence"/>
</dbReference>
<evidence type="ECO:0000313" key="3">
    <source>
        <dbReference type="EMBL" id="MFD0792684.1"/>
    </source>
</evidence>
<accession>A0ABW3APB4</accession>
<organism evidence="3 4">
    <name type="scientific">Mucilaginibacter litoreus</name>
    <dbReference type="NCBI Taxonomy" id="1048221"/>
    <lineage>
        <taxon>Bacteria</taxon>
        <taxon>Pseudomonadati</taxon>
        <taxon>Bacteroidota</taxon>
        <taxon>Sphingobacteriia</taxon>
        <taxon>Sphingobacteriales</taxon>
        <taxon>Sphingobacteriaceae</taxon>
        <taxon>Mucilaginibacter</taxon>
    </lineage>
</organism>
<dbReference type="SUPFAM" id="SSF52266">
    <property type="entry name" value="SGNH hydrolase"/>
    <property type="match status" value="1"/>
</dbReference>
<evidence type="ECO:0000256" key="1">
    <source>
        <dbReference type="SAM" id="SignalP"/>
    </source>
</evidence>